<dbReference type="GO" id="GO:0016209">
    <property type="term" value="F:antioxidant activity"/>
    <property type="evidence" value="ECO:0007669"/>
    <property type="project" value="InterPro"/>
</dbReference>
<dbReference type="InterPro" id="IPR036249">
    <property type="entry name" value="Thioredoxin-like_sf"/>
</dbReference>
<dbReference type="InterPro" id="IPR000866">
    <property type="entry name" value="AhpC/TSA"/>
</dbReference>
<proteinExistence type="predicted"/>
<dbReference type="PROSITE" id="PS51352">
    <property type="entry name" value="THIOREDOXIN_2"/>
    <property type="match status" value="1"/>
</dbReference>
<organism evidence="2 3">
    <name type="scientific">Novosphingobium piscinae</name>
    <dbReference type="NCBI Taxonomy" id="1507448"/>
    <lineage>
        <taxon>Bacteria</taxon>
        <taxon>Pseudomonadati</taxon>
        <taxon>Pseudomonadota</taxon>
        <taxon>Alphaproteobacteria</taxon>
        <taxon>Sphingomonadales</taxon>
        <taxon>Sphingomonadaceae</taxon>
        <taxon>Novosphingobium</taxon>
    </lineage>
</organism>
<dbReference type="EMBL" id="JACLAX010000010">
    <property type="protein sequence ID" value="MBC2669777.1"/>
    <property type="molecule type" value="Genomic_DNA"/>
</dbReference>
<name>A0A7X1KQH8_9SPHN</name>
<reference evidence="2 3" key="1">
    <citation type="submission" date="2020-08" db="EMBL/GenBank/DDBJ databases">
        <title>The genome sequence of type strain Novosphingobium piscinae KCTC 42194.</title>
        <authorList>
            <person name="Liu Y."/>
        </authorList>
    </citation>
    <scope>NUCLEOTIDE SEQUENCE [LARGE SCALE GENOMIC DNA]</scope>
    <source>
        <strain evidence="2 3">KCTC 42194</strain>
    </source>
</reference>
<protein>
    <submittedName>
        <fullName evidence="2">Redoxin domain-containing protein</fullName>
    </submittedName>
</protein>
<dbReference type="Proteomes" id="UP000551327">
    <property type="component" value="Unassembled WGS sequence"/>
</dbReference>
<evidence type="ECO:0000313" key="3">
    <source>
        <dbReference type="Proteomes" id="UP000551327"/>
    </source>
</evidence>
<gene>
    <name evidence="2" type="ORF">H7F53_11540</name>
</gene>
<dbReference type="AlphaFoldDB" id="A0A7X1KQH8"/>
<dbReference type="SUPFAM" id="SSF52833">
    <property type="entry name" value="Thioredoxin-like"/>
    <property type="match status" value="1"/>
</dbReference>
<keyword evidence="3" id="KW-1185">Reference proteome</keyword>
<dbReference type="InterPro" id="IPR013766">
    <property type="entry name" value="Thioredoxin_domain"/>
</dbReference>
<evidence type="ECO:0000259" key="1">
    <source>
        <dbReference type="PROSITE" id="PS51352"/>
    </source>
</evidence>
<feature type="domain" description="Thioredoxin" evidence="1">
    <location>
        <begin position="33"/>
        <end position="205"/>
    </location>
</feature>
<dbReference type="RefSeq" id="WP_185679637.1">
    <property type="nucleotide sequence ID" value="NZ_JACLAX010000010.1"/>
</dbReference>
<dbReference type="Pfam" id="PF00578">
    <property type="entry name" value="AhpC-TSA"/>
    <property type="match status" value="1"/>
</dbReference>
<evidence type="ECO:0000313" key="2">
    <source>
        <dbReference type="EMBL" id="MBC2669777.1"/>
    </source>
</evidence>
<sequence>MFQSDSDPATTYGRLADDLVGRLRHLGLGQAVPRIGQAMPDFALPDERGRLRRLDEFTGSGPVVISFLRGRWCPYCEAELVAWNRTLAAATPGTFTLLCIVAQTGGAAADISGCFSAPVTVLCDVDHGLALELGLAFHVGEPLLRQMASDGLDLAALYGTAAGLLPIPATFALDRQGIVRAAFVEPDFRLRAEPADMLRALGLSG</sequence>
<dbReference type="Gene3D" id="3.40.30.10">
    <property type="entry name" value="Glutaredoxin"/>
    <property type="match status" value="1"/>
</dbReference>
<accession>A0A7X1KQH8</accession>
<comment type="caution">
    <text evidence="2">The sequence shown here is derived from an EMBL/GenBank/DDBJ whole genome shotgun (WGS) entry which is preliminary data.</text>
</comment>
<dbReference type="GO" id="GO:0016491">
    <property type="term" value="F:oxidoreductase activity"/>
    <property type="evidence" value="ECO:0007669"/>
    <property type="project" value="InterPro"/>
</dbReference>